<evidence type="ECO:0000313" key="2">
    <source>
        <dbReference type="Proteomes" id="UP000324222"/>
    </source>
</evidence>
<organism evidence="1 2">
    <name type="scientific">Portunus trituberculatus</name>
    <name type="common">Swimming crab</name>
    <name type="synonym">Neptunus trituberculatus</name>
    <dbReference type="NCBI Taxonomy" id="210409"/>
    <lineage>
        <taxon>Eukaryota</taxon>
        <taxon>Metazoa</taxon>
        <taxon>Ecdysozoa</taxon>
        <taxon>Arthropoda</taxon>
        <taxon>Crustacea</taxon>
        <taxon>Multicrustacea</taxon>
        <taxon>Malacostraca</taxon>
        <taxon>Eumalacostraca</taxon>
        <taxon>Eucarida</taxon>
        <taxon>Decapoda</taxon>
        <taxon>Pleocyemata</taxon>
        <taxon>Brachyura</taxon>
        <taxon>Eubrachyura</taxon>
        <taxon>Portunoidea</taxon>
        <taxon>Portunidae</taxon>
        <taxon>Portuninae</taxon>
        <taxon>Portunus</taxon>
    </lineage>
</organism>
<sequence length="65" mass="7381">MDPHTNLSSMWKQIKIISGQKPAQQASYQEPITEANRLINTFADCCDSAQLPPVTQRKQLELRPN</sequence>
<gene>
    <name evidence="1" type="ORF">E2C01_047101</name>
</gene>
<proteinExistence type="predicted"/>
<comment type="caution">
    <text evidence="1">The sequence shown here is derived from an EMBL/GenBank/DDBJ whole genome shotgun (WGS) entry which is preliminary data.</text>
</comment>
<dbReference type="Proteomes" id="UP000324222">
    <property type="component" value="Unassembled WGS sequence"/>
</dbReference>
<dbReference type="AlphaFoldDB" id="A0A5B7G2Q4"/>
<keyword evidence="2" id="KW-1185">Reference proteome</keyword>
<dbReference type="EMBL" id="VSRR010011459">
    <property type="protein sequence ID" value="MPC53212.1"/>
    <property type="molecule type" value="Genomic_DNA"/>
</dbReference>
<evidence type="ECO:0000313" key="1">
    <source>
        <dbReference type="EMBL" id="MPC53212.1"/>
    </source>
</evidence>
<accession>A0A5B7G2Q4</accession>
<reference evidence="1 2" key="1">
    <citation type="submission" date="2019-05" db="EMBL/GenBank/DDBJ databases">
        <title>Another draft genome of Portunus trituberculatus and its Hox gene families provides insights of decapod evolution.</title>
        <authorList>
            <person name="Jeong J.-H."/>
            <person name="Song I."/>
            <person name="Kim S."/>
            <person name="Choi T."/>
            <person name="Kim D."/>
            <person name="Ryu S."/>
            <person name="Kim W."/>
        </authorList>
    </citation>
    <scope>NUCLEOTIDE SEQUENCE [LARGE SCALE GENOMIC DNA]</scope>
    <source>
        <tissue evidence="1">Muscle</tissue>
    </source>
</reference>
<protein>
    <submittedName>
        <fullName evidence="1">Uncharacterized protein</fullName>
    </submittedName>
</protein>
<name>A0A5B7G2Q4_PORTR</name>